<feature type="transmembrane region" description="Helical" evidence="5">
    <location>
        <begin position="167"/>
        <end position="188"/>
    </location>
</feature>
<evidence type="ECO:0000313" key="7">
    <source>
        <dbReference type="Proteomes" id="UP000515135"/>
    </source>
</evidence>
<dbReference type="InterPro" id="IPR018378">
    <property type="entry name" value="C-type_lectin_CS"/>
</dbReference>
<name>A0A6P4YEU4_BRABE</name>
<feature type="domain" description="C-type lectin" evidence="6">
    <location>
        <begin position="260"/>
        <end position="391"/>
    </location>
</feature>
<dbReference type="Pfam" id="PF00059">
    <property type="entry name" value="Lectin_C"/>
    <property type="match status" value="1"/>
</dbReference>
<dbReference type="InterPro" id="IPR051663">
    <property type="entry name" value="CLec_Tetranectin-domain"/>
</dbReference>
<keyword evidence="5" id="KW-0812">Transmembrane</keyword>
<accession>A0A6P4YEU4</accession>
<dbReference type="CDD" id="cd00037">
    <property type="entry name" value="CLECT"/>
    <property type="match status" value="1"/>
</dbReference>
<dbReference type="GeneID" id="109472391"/>
<evidence type="ECO:0000256" key="4">
    <source>
        <dbReference type="SAM" id="MobiDB-lite"/>
    </source>
</evidence>
<feature type="region of interest" description="Disordered" evidence="4">
    <location>
        <begin position="1"/>
        <end position="94"/>
    </location>
</feature>
<dbReference type="RefSeq" id="XP_019627720.1">
    <property type="nucleotide sequence ID" value="XM_019772161.1"/>
</dbReference>
<keyword evidence="3" id="KW-0175">Coiled coil</keyword>
<sequence length="403" mass="43964">MNGQGKAVRPPVSGPGSRQTSGRPPQPRPVQQSGSRGRVRHGNGASDKQREDRGASSHTFEEAEAVSGDATVRERSRTGGSGATPMRRPEPNWRSRADAAAKIPNPMYASNAGTTPMQQPQSLRSRADAAAKIPNHMDASSADGAYPGRASGRRGVCGFLSARRSSLTAGIAVLLGLGAMGLAPLTFINKQSEQDDMSTTVDALKSDQDDMSTTVDALKRDQNALKRDLDNERSRTAALEQRLREIVKALLSCAEGYTKRRGICYKVFNKQKTFTGAASTCRADGGTLAMPRDADTNAFLISLYKSVSDDRGFWFRLLDQREEAFWFGLHDQRVEGRFEWVDGSALGPYNSWSPGEPSNGGGNEDCVIYSPRYKDKWNDVRCHIEVNFICQANPGTYCVRTFS</sequence>
<evidence type="ECO:0000259" key="6">
    <source>
        <dbReference type="PROSITE" id="PS50041"/>
    </source>
</evidence>
<feature type="coiled-coil region" evidence="3">
    <location>
        <begin position="215"/>
        <end position="249"/>
    </location>
</feature>
<dbReference type="PANTHER" id="PTHR22799">
    <property type="entry name" value="TETRANECTIN-RELATED"/>
    <property type="match status" value="1"/>
</dbReference>
<gene>
    <name evidence="8" type="primary">LOC109472391</name>
</gene>
<keyword evidence="1" id="KW-0430">Lectin</keyword>
<feature type="compositionally biased region" description="Polar residues" evidence="4">
    <location>
        <begin position="16"/>
        <end position="35"/>
    </location>
</feature>
<dbReference type="OrthoDB" id="441660at2759"/>
<dbReference type="SUPFAM" id="SSF56436">
    <property type="entry name" value="C-type lectin-like"/>
    <property type="match status" value="1"/>
</dbReference>
<keyword evidence="7" id="KW-1185">Reference proteome</keyword>
<reference evidence="8" key="1">
    <citation type="submission" date="2025-08" db="UniProtKB">
        <authorList>
            <consortium name="RefSeq"/>
        </authorList>
    </citation>
    <scope>IDENTIFICATION</scope>
    <source>
        <tissue evidence="8">Gonad</tissue>
    </source>
</reference>
<evidence type="ECO:0000256" key="3">
    <source>
        <dbReference type="SAM" id="Coils"/>
    </source>
</evidence>
<dbReference type="InterPro" id="IPR016186">
    <property type="entry name" value="C-type_lectin-like/link_sf"/>
</dbReference>
<feature type="compositionally biased region" description="Basic and acidic residues" evidence="4">
    <location>
        <begin position="47"/>
        <end position="61"/>
    </location>
</feature>
<dbReference type="SMART" id="SM00034">
    <property type="entry name" value="CLECT"/>
    <property type="match status" value="1"/>
</dbReference>
<dbReference type="KEGG" id="bbel:109472391"/>
<evidence type="ECO:0000256" key="5">
    <source>
        <dbReference type="SAM" id="Phobius"/>
    </source>
</evidence>
<dbReference type="InterPro" id="IPR001304">
    <property type="entry name" value="C-type_lectin-like"/>
</dbReference>
<keyword evidence="5" id="KW-0472">Membrane</keyword>
<evidence type="ECO:0000313" key="8">
    <source>
        <dbReference type="RefSeq" id="XP_019627720.1"/>
    </source>
</evidence>
<protein>
    <submittedName>
        <fullName evidence="8">Pulmonary surfactant-associated protein D-like</fullName>
    </submittedName>
</protein>
<dbReference type="AlphaFoldDB" id="A0A6P4YEU4"/>
<evidence type="ECO:0000256" key="1">
    <source>
        <dbReference type="ARBA" id="ARBA00022734"/>
    </source>
</evidence>
<keyword evidence="5" id="KW-1133">Transmembrane helix</keyword>
<evidence type="ECO:0000256" key="2">
    <source>
        <dbReference type="ARBA" id="ARBA00023157"/>
    </source>
</evidence>
<dbReference type="PROSITE" id="PS50041">
    <property type="entry name" value="C_TYPE_LECTIN_2"/>
    <property type="match status" value="1"/>
</dbReference>
<dbReference type="GO" id="GO:0030246">
    <property type="term" value="F:carbohydrate binding"/>
    <property type="evidence" value="ECO:0007669"/>
    <property type="project" value="UniProtKB-KW"/>
</dbReference>
<proteinExistence type="predicted"/>
<keyword evidence="2" id="KW-1015">Disulfide bond</keyword>
<organism evidence="7 8">
    <name type="scientific">Branchiostoma belcheri</name>
    <name type="common">Amphioxus</name>
    <dbReference type="NCBI Taxonomy" id="7741"/>
    <lineage>
        <taxon>Eukaryota</taxon>
        <taxon>Metazoa</taxon>
        <taxon>Chordata</taxon>
        <taxon>Cephalochordata</taxon>
        <taxon>Leptocardii</taxon>
        <taxon>Amphioxiformes</taxon>
        <taxon>Branchiostomatidae</taxon>
        <taxon>Branchiostoma</taxon>
    </lineage>
</organism>
<dbReference type="Proteomes" id="UP000515135">
    <property type="component" value="Unplaced"/>
</dbReference>
<dbReference type="Gene3D" id="3.10.100.10">
    <property type="entry name" value="Mannose-Binding Protein A, subunit A"/>
    <property type="match status" value="1"/>
</dbReference>
<dbReference type="PANTHER" id="PTHR22799:SF6">
    <property type="entry name" value="C-TYPE LECTIN DOMAIN FAMILY 4 MEMBER M-LIKE"/>
    <property type="match status" value="1"/>
</dbReference>
<dbReference type="InterPro" id="IPR016187">
    <property type="entry name" value="CTDL_fold"/>
</dbReference>
<dbReference type="PROSITE" id="PS00615">
    <property type="entry name" value="C_TYPE_LECTIN_1"/>
    <property type="match status" value="1"/>
</dbReference>